<dbReference type="Pfam" id="PF02899">
    <property type="entry name" value="Phage_int_SAM_1"/>
    <property type="match status" value="1"/>
</dbReference>
<dbReference type="SUPFAM" id="SSF47823">
    <property type="entry name" value="lambda integrase-like, N-terminal domain"/>
    <property type="match status" value="1"/>
</dbReference>
<dbReference type="InterPro" id="IPR044068">
    <property type="entry name" value="CB"/>
</dbReference>
<comment type="caution">
    <text evidence="4">The sequence shown here is derived from an EMBL/GenBank/DDBJ whole genome shotgun (WGS) entry which is preliminary data.</text>
</comment>
<dbReference type="Proteomes" id="UP000523795">
    <property type="component" value="Unassembled WGS sequence"/>
</dbReference>
<organism evidence="4 5">
    <name type="scientific">Arthrobacter deserti</name>
    <dbReference type="NCBI Taxonomy" id="1742687"/>
    <lineage>
        <taxon>Bacteria</taxon>
        <taxon>Bacillati</taxon>
        <taxon>Actinomycetota</taxon>
        <taxon>Actinomycetes</taxon>
        <taxon>Micrococcales</taxon>
        <taxon>Micrococcaceae</taxon>
        <taxon>Arthrobacter</taxon>
    </lineage>
</organism>
<dbReference type="InterPro" id="IPR004107">
    <property type="entry name" value="Integrase_SAM-like_N"/>
</dbReference>
<keyword evidence="5" id="KW-1185">Reference proteome</keyword>
<accession>A0ABX1JVJ6</accession>
<dbReference type="Gene3D" id="1.10.150.130">
    <property type="match status" value="1"/>
</dbReference>
<dbReference type="EMBL" id="JAAZSR010000750">
    <property type="protein sequence ID" value="NKX52799.1"/>
    <property type="molecule type" value="Genomic_DNA"/>
</dbReference>
<dbReference type="PROSITE" id="PS51900">
    <property type="entry name" value="CB"/>
    <property type="match status" value="1"/>
</dbReference>
<evidence type="ECO:0000313" key="5">
    <source>
        <dbReference type="Proteomes" id="UP000523795"/>
    </source>
</evidence>
<evidence type="ECO:0000256" key="2">
    <source>
        <dbReference type="PROSITE-ProRule" id="PRU01248"/>
    </source>
</evidence>
<sequence length="215" mass="22757">MARVRIEFGGRWDAGAVGQGLGVPPLEIPPVRSPVVTVDGRVEADASAWLAAVHARTGGTRTAVSHAESLQRFAVFLLGRGTTLRGAGHRDVVEYVRYRTEDAATRVAGATWQRDRSAIKQFYEWLRDTHGTALPFTLEVIPTVRGPVASMREGRGITAASAAGTPLEPPQIAELLAAARRTRDSGGTNLAGARDAAFIALGLACGARAETLAHL</sequence>
<evidence type="ECO:0000313" key="4">
    <source>
        <dbReference type="EMBL" id="NKX52799.1"/>
    </source>
</evidence>
<evidence type="ECO:0000256" key="1">
    <source>
        <dbReference type="ARBA" id="ARBA00023125"/>
    </source>
</evidence>
<reference evidence="4 5" key="1">
    <citation type="submission" date="2020-04" db="EMBL/GenBank/DDBJ databases">
        <authorList>
            <person name="Liu S."/>
        </authorList>
    </citation>
    <scope>NUCLEOTIDE SEQUENCE [LARGE SCALE GENOMIC DNA]</scope>
    <source>
        <strain evidence="4 5">CGMCC 1.15091</strain>
    </source>
</reference>
<proteinExistence type="predicted"/>
<gene>
    <name evidence="4" type="ORF">HER39_19920</name>
</gene>
<keyword evidence="1 2" id="KW-0238">DNA-binding</keyword>
<evidence type="ECO:0000259" key="3">
    <source>
        <dbReference type="PROSITE" id="PS51900"/>
    </source>
</evidence>
<feature type="domain" description="Core-binding (CB)" evidence="3">
    <location>
        <begin position="40"/>
        <end position="127"/>
    </location>
</feature>
<name>A0ABX1JVJ6_9MICC</name>
<dbReference type="InterPro" id="IPR010998">
    <property type="entry name" value="Integrase_recombinase_N"/>
</dbReference>
<protein>
    <submittedName>
        <fullName evidence="4">Site-specific integrase</fullName>
    </submittedName>
</protein>
<feature type="non-terminal residue" evidence="4">
    <location>
        <position position="215"/>
    </location>
</feature>